<dbReference type="AlphaFoldDB" id="A0A1C6UPZ7"/>
<protein>
    <submittedName>
        <fullName evidence="2">Uncharacterized protein</fullName>
    </submittedName>
</protein>
<accession>A0A1C6UPZ7</accession>
<gene>
    <name evidence="2" type="ORF">GA0070604_3346</name>
</gene>
<sequence>MPFTVRLHFTAADLARTRVATVSPFADTMHGLRMLQQPAGDPYARRRVSPQIRSLA</sequence>
<evidence type="ECO:0000256" key="1">
    <source>
        <dbReference type="SAM" id="MobiDB-lite"/>
    </source>
</evidence>
<dbReference type="Proteomes" id="UP000199696">
    <property type="component" value="Unassembled WGS sequence"/>
</dbReference>
<name>A0A1C6UPZ7_9ACTN</name>
<keyword evidence="3" id="KW-1185">Reference proteome</keyword>
<feature type="region of interest" description="Disordered" evidence="1">
    <location>
        <begin position="37"/>
        <end position="56"/>
    </location>
</feature>
<reference evidence="3" key="1">
    <citation type="submission" date="2016-06" db="EMBL/GenBank/DDBJ databases">
        <authorList>
            <person name="Varghese N."/>
            <person name="Submissions Spin"/>
        </authorList>
    </citation>
    <scope>NUCLEOTIDE SEQUENCE [LARGE SCALE GENOMIC DNA]</scope>
    <source>
        <strain evidence="3">DSM 44814</strain>
    </source>
</reference>
<dbReference type="STRING" id="227316.GA0070604_3346"/>
<evidence type="ECO:0000313" key="2">
    <source>
        <dbReference type="EMBL" id="SCL56114.1"/>
    </source>
</evidence>
<evidence type="ECO:0000313" key="3">
    <source>
        <dbReference type="Proteomes" id="UP000199696"/>
    </source>
</evidence>
<dbReference type="EMBL" id="FMHY01000002">
    <property type="protein sequence ID" value="SCL56114.1"/>
    <property type="molecule type" value="Genomic_DNA"/>
</dbReference>
<organism evidence="2 3">
    <name type="scientific">Micromonospora eburnea</name>
    <dbReference type="NCBI Taxonomy" id="227316"/>
    <lineage>
        <taxon>Bacteria</taxon>
        <taxon>Bacillati</taxon>
        <taxon>Actinomycetota</taxon>
        <taxon>Actinomycetes</taxon>
        <taxon>Micromonosporales</taxon>
        <taxon>Micromonosporaceae</taxon>
        <taxon>Micromonospora</taxon>
    </lineage>
</organism>
<proteinExistence type="predicted"/>
<dbReference type="RefSeq" id="WP_167363489.1">
    <property type="nucleotide sequence ID" value="NZ_FMHY01000002.1"/>
</dbReference>